<evidence type="ECO:0000256" key="1">
    <source>
        <dbReference type="ARBA" id="ARBA00022692"/>
    </source>
</evidence>
<name>A0ABT8R488_9BACT</name>
<dbReference type="SUPFAM" id="SSF49785">
    <property type="entry name" value="Galactose-binding domain-like"/>
    <property type="match status" value="1"/>
</dbReference>
<protein>
    <submittedName>
        <fullName evidence="4">Malectin domain-containing carbohydrate-binding protein</fullName>
    </submittedName>
</protein>
<dbReference type="PANTHER" id="PTHR24026">
    <property type="entry name" value="FAT ATYPICAL CADHERIN-RELATED"/>
    <property type="match status" value="1"/>
</dbReference>
<dbReference type="Gene3D" id="2.60.120.200">
    <property type="match status" value="1"/>
</dbReference>
<organism evidence="4 5">
    <name type="scientific">Rhodocytophaga aerolata</name>
    <dbReference type="NCBI Taxonomy" id="455078"/>
    <lineage>
        <taxon>Bacteria</taxon>
        <taxon>Pseudomonadati</taxon>
        <taxon>Bacteroidota</taxon>
        <taxon>Cytophagia</taxon>
        <taxon>Cytophagales</taxon>
        <taxon>Rhodocytophagaceae</taxon>
        <taxon>Rhodocytophaga</taxon>
    </lineage>
</organism>
<feature type="domain" description="Cadherin" evidence="3">
    <location>
        <begin position="333"/>
        <end position="436"/>
    </location>
</feature>
<keyword evidence="1" id="KW-0812">Transmembrane</keyword>
<dbReference type="Gene3D" id="2.60.40.60">
    <property type="entry name" value="Cadherins"/>
    <property type="match status" value="1"/>
</dbReference>
<evidence type="ECO:0000313" key="4">
    <source>
        <dbReference type="EMBL" id="MDO1446915.1"/>
    </source>
</evidence>
<dbReference type="EMBL" id="JAUKPO010000005">
    <property type="protein sequence ID" value="MDO1446915.1"/>
    <property type="molecule type" value="Genomic_DNA"/>
</dbReference>
<keyword evidence="5" id="KW-1185">Reference proteome</keyword>
<dbReference type="InterPro" id="IPR013783">
    <property type="entry name" value="Ig-like_fold"/>
</dbReference>
<sequence length="1155" mass="124285">MLVRLPSSPFLESKVPDFSKAFNYGTSFIVTRPWNESKQVPLNSKTDQCKLPSGTLYGLLLLLLWILQAPTTLYAQGCNPLSTLPCADLQVSLPFSLDFTGSEGKLANTGFTMVDPPSSIAPSTSNPVPGFDPGKLSFEAGKLKIVTYSGIASSTNNNQMNTLGVKFSTTQSFTMQTTVVNPFTGTAYQQAGIWVGLHDKTFVKLVVINGKVEMRKELNDVSSGLSDTSNPDQRITAAISGLSSSSVRLRLVVNTVSNTAEGFYSLDGITYVNVGAAYPTKTISLSGTGLTGSTAYGGILSTHRNGTSAVSYSFDNFSISSPVSTTNTAPVFSSSAYSFLIAETAGIGTQVGIVTATDAQGHSIRYAITGGNTAGKFAINPTTGILTLAAQLSYAQASKYTLTVSATDNGSPVLSSSSQVTVNVTQTSAVSNAKLFVENLDKFPDNTRVTFSLIREPWRRSTSTPYNANHDTVTLRLHNKGFGSLRIDNLILSRPTSYKILRLTTPTGIFVIDPAKPLPLPYTLASGKSIDVMISFVNDASLSVTRIRILQDKLSIVSNDDASPVKEITLFGLLQNKGEGGNEPYAQEIIDAFGFKTKTGFTAKNSTHTAPLANSDEIYSSYFLKADNTKPITVTQLGAYHGCCAQTESIRWEAKDGFTGSGYILTHTAIDAQSLLPRMNNSTRLPGTATFNPTVPFSLRIGGDCTDPARNSYKGTVTVNGVVYPMRGARIWKARDANSNIIPNAYFISHDYLSTTANLDYNDNLYYISNIKPEVGSDFSSELAAKPSALNFDQRNVGSTTTLPITLQSLGSVANADPSITIASVQVVGQHAGEFSAVKPSTVTLSPGATTLCNVSFTPSSIGIKNATLLVYYNNALSPLRISLYGIGRNTTTTVNVVKRIKGAATSTNSVNINGKVFESDVNYRKPTTSVKLDNTADVTSAIQATEDDALYRSYLSSLSDLQEMRYEIPLASGTYFVRLHFAENFFTGAGSRVFSVRMENQLRVANLDIYEEAGFKTALVKDFTVSTTDGLLNINFTPTVNRLALAGVEIFKATSTSAHIATMESEQPQETKFQMYVYPNPTSGKLLISVENIRASQVKTATITNAMGMVQADLQPTVVDEQHLELDLGLLKAGTYLLKVQSEDSYQILRVVKY</sequence>
<dbReference type="SMART" id="SM00112">
    <property type="entry name" value="CA"/>
    <property type="match status" value="1"/>
</dbReference>
<accession>A0ABT8R488</accession>
<dbReference type="InterPro" id="IPR026444">
    <property type="entry name" value="Secre_tail"/>
</dbReference>
<dbReference type="InterPro" id="IPR013320">
    <property type="entry name" value="ConA-like_dom_sf"/>
</dbReference>
<dbReference type="PRINTS" id="PR00205">
    <property type="entry name" value="CADHERIN"/>
</dbReference>
<dbReference type="Pfam" id="PF18962">
    <property type="entry name" value="Por_Secre_tail"/>
    <property type="match status" value="1"/>
</dbReference>
<reference evidence="4" key="1">
    <citation type="submission" date="2023-07" db="EMBL/GenBank/DDBJ databases">
        <title>The genome sequence of Rhodocytophaga aerolata KACC 12507.</title>
        <authorList>
            <person name="Zhang X."/>
        </authorList>
    </citation>
    <scope>NUCLEOTIDE SEQUENCE</scope>
    <source>
        <strain evidence="4">KACC 12507</strain>
    </source>
</reference>
<keyword evidence="2" id="KW-0472">Membrane</keyword>
<gene>
    <name evidence="4" type="ORF">Q0590_11660</name>
</gene>
<dbReference type="InterPro" id="IPR008979">
    <property type="entry name" value="Galactose-bd-like_sf"/>
</dbReference>
<evidence type="ECO:0000313" key="5">
    <source>
        <dbReference type="Proteomes" id="UP001168528"/>
    </source>
</evidence>
<dbReference type="Pfam" id="PF11721">
    <property type="entry name" value="Malectin"/>
    <property type="match status" value="1"/>
</dbReference>
<dbReference type="PANTHER" id="PTHR24026:SF126">
    <property type="entry name" value="PROTOCADHERIN FAT 4"/>
    <property type="match status" value="1"/>
</dbReference>
<dbReference type="Pfam" id="PF00028">
    <property type="entry name" value="Cadherin"/>
    <property type="match status" value="1"/>
</dbReference>
<keyword evidence="2" id="KW-1133">Transmembrane helix</keyword>
<dbReference type="RefSeq" id="WP_302037719.1">
    <property type="nucleotide sequence ID" value="NZ_JAUKPO010000005.1"/>
</dbReference>
<dbReference type="InterPro" id="IPR021720">
    <property type="entry name" value="Malectin_dom"/>
</dbReference>
<dbReference type="Gene3D" id="2.60.120.430">
    <property type="entry name" value="Galactose-binding lectin"/>
    <property type="match status" value="1"/>
</dbReference>
<dbReference type="CDD" id="cd11304">
    <property type="entry name" value="Cadherin_repeat"/>
    <property type="match status" value="1"/>
</dbReference>
<evidence type="ECO:0000256" key="2">
    <source>
        <dbReference type="ARBA" id="ARBA00022989"/>
    </source>
</evidence>
<dbReference type="SUPFAM" id="SSF49313">
    <property type="entry name" value="Cadherin-like"/>
    <property type="match status" value="1"/>
</dbReference>
<dbReference type="Proteomes" id="UP001168528">
    <property type="component" value="Unassembled WGS sequence"/>
</dbReference>
<dbReference type="NCBIfam" id="TIGR04183">
    <property type="entry name" value="Por_Secre_tail"/>
    <property type="match status" value="1"/>
</dbReference>
<proteinExistence type="predicted"/>
<evidence type="ECO:0000259" key="3">
    <source>
        <dbReference type="PROSITE" id="PS50268"/>
    </source>
</evidence>
<dbReference type="SUPFAM" id="SSF49899">
    <property type="entry name" value="Concanavalin A-like lectins/glucanases"/>
    <property type="match status" value="1"/>
</dbReference>
<dbReference type="InterPro" id="IPR002126">
    <property type="entry name" value="Cadherin-like_dom"/>
</dbReference>
<dbReference type="InterPro" id="IPR015919">
    <property type="entry name" value="Cadherin-like_sf"/>
</dbReference>
<dbReference type="Gene3D" id="2.60.40.10">
    <property type="entry name" value="Immunoglobulins"/>
    <property type="match status" value="1"/>
</dbReference>
<comment type="caution">
    <text evidence="4">The sequence shown here is derived from an EMBL/GenBank/DDBJ whole genome shotgun (WGS) entry which is preliminary data.</text>
</comment>
<dbReference type="PROSITE" id="PS50268">
    <property type="entry name" value="CADHERIN_2"/>
    <property type="match status" value="1"/>
</dbReference>